<keyword evidence="1" id="KW-1015">Disulfide bond</keyword>
<dbReference type="PROSITE" id="PS50240">
    <property type="entry name" value="TRYPSIN_DOM"/>
    <property type="match status" value="1"/>
</dbReference>
<evidence type="ECO:0000256" key="1">
    <source>
        <dbReference type="ARBA" id="ARBA00023157"/>
    </source>
</evidence>
<dbReference type="EMBL" id="CP111027">
    <property type="protein sequence ID" value="WAR30066.1"/>
    <property type="molecule type" value="Genomic_DNA"/>
</dbReference>
<proteinExistence type="predicted"/>
<protein>
    <submittedName>
        <fullName evidence="3">KLKB1-like protein</fullName>
    </submittedName>
</protein>
<gene>
    <name evidence="3" type="ORF">MAR_003634</name>
</gene>
<dbReference type="InterPro" id="IPR001254">
    <property type="entry name" value="Trypsin_dom"/>
</dbReference>
<dbReference type="InterPro" id="IPR009003">
    <property type="entry name" value="Peptidase_S1_PA"/>
</dbReference>
<dbReference type="Pfam" id="PF00089">
    <property type="entry name" value="Trypsin"/>
    <property type="match status" value="1"/>
</dbReference>
<feature type="domain" description="Peptidase S1" evidence="2">
    <location>
        <begin position="117"/>
        <end position="249"/>
    </location>
</feature>
<reference evidence="3" key="1">
    <citation type="submission" date="2022-11" db="EMBL/GenBank/DDBJ databases">
        <title>Centuries of genome instability and evolution in soft-shell clam transmissible cancer (bioRxiv).</title>
        <authorList>
            <person name="Hart S.F.M."/>
            <person name="Yonemitsu M.A."/>
            <person name="Giersch R.M."/>
            <person name="Beal B.F."/>
            <person name="Arriagada G."/>
            <person name="Davis B.W."/>
            <person name="Ostrander E.A."/>
            <person name="Goff S.P."/>
            <person name="Metzger M.J."/>
        </authorList>
    </citation>
    <scope>NUCLEOTIDE SEQUENCE</scope>
    <source>
        <strain evidence="3">MELC-2E11</strain>
        <tissue evidence="3">Siphon/mantle</tissue>
    </source>
</reference>
<dbReference type="CDD" id="cd00190">
    <property type="entry name" value="Tryp_SPc"/>
    <property type="match status" value="1"/>
</dbReference>
<dbReference type="SMART" id="SM00020">
    <property type="entry name" value="Tryp_SPc"/>
    <property type="match status" value="1"/>
</dbReference>
<keyword evidence="4" id="KW-1185">Reference proteome</keyword>
<organism evidence="3 4">
    <name type="scientific">Mya arenaria</name>
    <name type="common">Soft-shell clam</name>
    <dbReference type="NCBI Taxonomy" id="6604"/>
    <lineage>
        <taxon>Eukaryota</taxon>
        <taxon>Metazoa</taxon>
        <taxon>Spiralia</taxon>
        <taxon>Lophotrochozoa</taxon>
        <taxon>Mollusca</taxon>
        <taxon>Bivalvia</taxon>
        <taxon>Autobranchia</taxon>
        <taxon>Heteroconchia</taxon>
        <taxon>Euheterodonta</taxon>
        <taxon>Imparidentia</taxon>
        <taxon>Neoheterodontei</taxon>
        <taxon>Myida</taxon>
        <taxon>Myoidea</taxon>
        <taxon>Myidae</taxon>
        <taxon>Mya</taxon>
    </lineage>
</organism>
<dbReference type="SUPFAM" id="SSF50494">
    <property type="entry name" value="Trypsin-like serine proteases"/>
    <property type="match status" value="1"/>
</dbReference>
<accession>A0ABY7GAE0</accession>
<dbReference type="PANTHER" id="PTHR24252">
    <property type="entry name" value="ACROSIN-RELATED"/>
    <property type="match status" value="1"/>
</dbReference>
<dbReference type="Gene3D" id="2.40.10.10">
    <property type="entry name" value="Trypsin-like serine proteases"/>
    <property type="match status" value="2"/>
</dbReference>
<name>A0ABY7GAE0_MYAAR</name>
<evidence type="ECO:0000313" key="4">
    <source>
        <dbReference type="Proteomes" id="UP001164746"/>
    </source>
</evidence>
<dbReference type="PANTHER" id="PTHR24252:SF7">
    <property type="entry name" value="HYALIN"/>
    <property type="match status" value="1"/>
</dbReference>
<dbReference type="Proteomes" id="UP001164746">
    <property type="component" value="Chromosome 16"/>
</dbReference>
<evidence type="ECO:0000259" key="2">
    <source>
        <dbReference type="PROSITE" id="PS50240"/>
    </source>
</evidence>
<dbReference type="InterPro" id="IPR043504">
    <property type="entry name" value="Peptidase_S1_PA_chymotrypsin"/>
</dbReference>
<evidence type="ECO:0000313" key="3">
    <source>
        <dbReference type="EMBL" id="WAR30066.1"/>
    </source>
</evidence>
<sequence length="287" mass="30912">MNSNFEMGPSLLSGIQPGKVMRLEICHDSYRGSCVNYRHNSCLAGEYYTLNGCGVEEMCCYHGNSATAPAIRPNQCGMSTPQEQHDTKIVGGTVAKAGEYPWQVSLRNTGFHVCGGILLSEDVDINPYVRPVCMPPAGSNHTYQTCVITGWGAAYSGGHGTHALYKANVPVLPTDVCTYLLDRSIPNTMICAGFKQGGGDSGGPLVCESGGIYQIVGIVSWGYSCAEKYTPGVYTNVPAYIDWIHAVLNAYDPTSVVLHPQFLGSPIGKRAGGERRGDEERKINVYN</sequence>